<keyword evidence="3" id="KW-1185">Reference proteome</keyword>
<evidence type="ECO:0000256" key="1">
    <source>
        <dbReference type="SAM" id="Phobius"/>
    </source>
</evidence>
<feature type="transmembrane region" description="Helical" evidence="1">
    <location>
        <begin position="280"/>
        <end position="297"/>
    </location>
</feature>
<organism evidence="2 3">
    <name type="scientific">Roseateles toxinivorans</name>
    <dbReference type="NCBI Taxonomy" id="270368"/>
    <lineage>
        <taxon>Bacteria</taxon>
        <taxon>Pseudomonadati</taxon>
        <taxon>Pseudomonadota</taxon>
        <taxon>Betaproteobacteria</taxon>
        <taxon>Burkholderiales</taxon>
        <taxon>Sphaerotilaceae</taxon>
        <taxon>Roseateles</taxon>
    </lineage>
</organism>
<protein>
    <recommendedName>
        <fullName evidence="4">ABC-2 type transport system permease protein</fullName>
    </recommendedName>
</protein>
<feature type="transmembrane region" description="Helical" evidence="1">
    <location>
        <begin position="195"/>
        <end position="211"/>
    </location>
</feature>
<feature type="transmembrane region" description="Helical" evidence="1">
    <location>
        <begin position="51"/>
        <end position="77"/>
    </location>
</feature>
<reference evidence="2 3" key="1">
    <citation type="submission" date="2019-03" db="EMBL/GenBank/DDBJ databases">
        <title>Genomic Encyclopedia of Type Strains, Phase IV (KMG-IV): sequencing the most valuable type-strain genomes for metagenomic binning, comparative biology and taxonomic classification.</title>
        <authorList>
            <person name="Goeker M."/>
        </authorList>
    </citation>
    <scope>NUCLEOTIDE SEQUENCE [LARGE SCALE GENOMIC DNA]</scope>
    <source>
        <strain evidence="2 3">DSM 16998</strain>
    </source>
</reference>
<evidence type="ECO:0000313" key="2">
    <source>
        <dbReference type="EMBL" id="TDP72862.1"/>
    </source>
</evidence>
<proteinExistence type="predicted"/>
<keyword evidence="1" id="KW-0472">Membrane</keyword>
<dbReference type="Proteomes" id="UP000295361">
    <property type="component" value="Unassembled WGS sequence"/>
</dbReference>
<sequence>MTQFKTLLQREWMQHHRGWLLMMLVPPVLLLLAVLFGQIEGLHEGDGAEFASSPLVLMMISTGAVTALVLFITWAAVGLQAPGQARRDQQDRSIEFWLSMPVSNSASIGATVLMQFFLVPLLAVALGWACSQVIGLVAIARFVGPGAWFSLPWGALLNADLALLLRLTLGVVLAMLWFMPLLLLSMVASAWLKRWGVPVMIAAIGAGGLVLDKLYGITWVFDVIKALTSYGSQALLHVGRGGGDDVQIKSPDDILPVLDQLPSFLAHDGLAALRDCAQPLFLGALLFSAGCFALLVLRRRRGA</sequence>
<dbReference type="OrthoDB" id="8903324at2"/>
<keyword evidence="1" id="KW-1133">Transmembrane helix</keyword>
<dbReference type="RefSeq" id="WP_133700296.1">
    <property type="nucleotide sequence ID" value="NZ_SNXS01000002.1"/>
</dbReference>
<feature type="transmembrane region" description="Helical" evidence="1">
    <location>
        <begin position="20"/>
        <end position="39"/>
    </location>
</feature>
<name>A0A4R6QQQ0_9BURK</name>
<dbReference type="EMBL" id="SNXS01000002">
    <property type="protein sequence ID" value="TDP72862.1"/>
    <property type="molecule type" value="Genomic_DNA"/>
</dbReference>
<feature type="transmembrane region" description="Helical" evidence="1">
    <location>
        <begin position="163"/>
        <end position="183"/>
    </location>
</feature>
<keyword evidence="1" id="KW-0812">Transmembrane</keyword>
<dbReference type="AlphaFoldDB" id="A0A4R6QQQ0"/>
<comment type="caution">
    <text evidence="2">The sequence shown here is derived from an EMBL/GenBank/DDBJ whole genome shotgun (WGS) entry which is preliminary data.</text>
</comment>
<evidence type="ECO:0000313" key="3">
    <source>
        <dbReference type="Proteomes" id="UP000295361"/>
    </source>
</evidence>
<feature type="transmembrane region" description="Helical" evidence="1">
    <location>
        <begin position="116"/>
        <end position="143"/>
    </location>
</feature>
<accession>A0A4R6QQQ0</accession>
<dbReference type="InParanoid" id="A0A4R6QQQ0"/>
<evidence type="ECO:0008006" key="4">
    <source>
        <dbReference type="Google" id="ProtNLM"/>
    </source>
</evidence>
<gene>
    <name evidence="2" type="ORF">DES47_102608</name>
</gene>